<evidence type="ECO:0000313" key="3">
    <source>
        <dbReference type="Proteomes" id="UP000008549"/>
    </source>
</evidence>
<dbReference type="eggNOG" id="ENOG502QUPQ">
    <property type="taxonomic scope" value="Eukaryota"/>
</dbReference>
<dbReference type="InParanoid" id="A8WVD9"/>
<dbReference type="GeneID" id="8589058"/>
<dbReference type="WormBase" id="CBG03581a">
    <property type="protein sequence ID" value="CBP32865"/>
    <property type="gene ID" value="WBGene00026419"/>
</dbReference>
<dbReference type="Proteomes" id="UP000008549">
    <property type="component" value="Unassembled WGS sequence"/>
</dbReference>
<feature type="domain" description="F-box" evidence="1">
    <location>
        <begin position="5"/>
        <end position="44"/>
    </location>
</feature>
<proteinExistence type="predicted"/>
<dbReference type="RefSeq" id="XP_045092435.1">
    <property type="nucleotide sequence ID" value="XM_045244408.1"/>
</dbReference>
<keyword evidence="3" id="KW-1185">Reference proteome</keyword>
<dbReference type="EMBL" id="HE601339">
    <property type="protein sequence ID" value="CAP24450.2"/>
    <property type="molecule type" value="Genomic_DNA"/>
</dbReference>
<reference evidence="2 3" key="1">
    <citation type="journal article" date="2003" name="PLoS Biol.">
        <title>The genome sequence of Caenorhabditis briggsae: a platform for comparative genomics.</title>
        <authorList>
            <person name="Stein L.D."/>
            <person name="Bao Z."/>
            <person name="Blasiar D."/>
            <person name="Blumenthal T."/>
            <person name="Brent M.R."/>
            <person name="Chen N."/>
            <person name="Chinwalla A."/>
            <person name="Clarke L."/>
            <person name="Clee C."/>
            <person name="Coghlan A."/>
            <person name="Coulson A."/>
            <person name="D'Eustachio P."/>
            <person name="Fitch D.H."/>
            <person name="Fulton L.A."/>
            <person name="Fulton R.E."/>
            <person name="Griffiths-Jones S."/>
            <person name="Harris T.W."/>
            <person name="Hillier L.W."/>
            <person name="Kamath R."/>
            <person name="Kuwabara P.E."/>
            <person name="Mardis E.R."/>
            <person name="Marra M.A."/>
            <person name="Miner T.L."/>
            <person name="Minx P."/>
            <person name="Mullikin J.C."/>
            <person name="Plumb R.W."/>
            <person name="Rogers J."/>
            <person name="Schein J.E."/>
            <person name="Sohrmann M."/>
            <person name="Spieth J."/>
            <person name="Stajich J.E."/>
            <person name="Wei C."/>
            <person name="Willey D."/>
            <person name="Wilson R.K."/>
            <person name="Durbin R."/>
            <person name="Waterston R.H."/>
        </authorList>
    </citation>
    <scope>NUCLEOTIDE SEQUENCE [LARGE SCALE GENOMIC DNA]</scope>
    <source>
        <strain evidence="2 3">AF16</strain>
    </source>
</reference>
<evidence type="ECO:0000259" key="1">
    <source>
        <dbReference type="PROSITE" id="PS50181"/>
    </source>
</evidence>
<organism evidence="2 3">
    <name type="scientific">Caenorhabditis briggsae</name>
    <dbReference type="NCBI Taxonomy" id="6238"/>
    <lineage>
        <taxon>Eukaryota</taxon>
        <taxon>Metazoa</taxon>
        <taxon>Ecdysozoa</taxon>
        <taxon>Nematoda</taxon>
        <taxon>Chromadorea</taxon>
        <taxon>Rhabditida</taxon>
        <taxon>Rhabditina</taxon>
        <taxon>Rhabditomorpha</taxon>
        <taxon>Rhabditoidea</taxon>
        <taxon>Rhabditidae</taxon>
        <taxon>Peloderinae</taxon>
        <taxon>Caenorhabditis</taxon>
    </lineage>
</organism>
<accession>A8WVD9</accession>
<protein>
    <submittedName>
        <fullName evidence="2">Protein CBG03581</fullName>
    </submittedName>
</protein>
<evidence type="ECO:0000313" key="4">
    <source>
        <dbReference type="WormBase" id="CBG03581a"/>
    </source>
</evidence>
<dbReference type="InterPro" id="IPR001810">
    <property type="entry name" value="F-box_dom"/>
</dbReference>
<dbReference type="InterPro" id="IPR012885">
    <property type="entry name" value="F-box_Sdz-33"/>
</dbReference>
<dbReference type="PROSITE" id="PS50181">
    <property type="entry name" value="FBOX"/>
    <property type="match status" value="1"/>
</dbReference>
<dbReference type="CTD" id="8589058"/>
<evidence type="ECO:0000313" key="2">
    <source>
        <dbReference type="EMBL" id="CAP24450.2"/>
    </source>
</evidence>
<dbReference type="FunCoup" id="A8WVD9">
    <property type="interactions" value="10"/>
</dbReference>
<dbReference type="PANTHER" id="PTHR22899:SF0">
    <property type="entry name" value="F-BOX ASSOCIATED DOMAIN-CONTAINING PROTEIN-RELATED"/>
    <property type="match status" value="1"/>
</dbReference>
<dbReference type="HOGENOM" id="CLU_028840_1_3_1"/>
<dbReference type="Pfam" id="PF07735">
    <property type="entry name" value="FBA_2"/>
    <property type="match status" value="1"/>
</dbReference>
<name>A8WVD9_CAEBR</name>
<sequence length="337" mass="39763">MTTQRFPLHRLPDDLRSEVLKTMDLHEIIAYSFVSKKAYSMVKSLRIPIGDVETTLKASPEIKISIGLMSLNYELKIYENDRRRMELNKVPVNVKVELKRSSILDPETSTMSNQGKNMGEWIQHLCSIFQHVMRLHIEFLIGDLWRLDIETLLNTFPTPRSYSIVCDENESNKYNIRYARNVFKAFPDVQFILLFDVPFDGRLSFQHFGKVNRKVLGLYFVPNLKLEDLLTLNVERIHQYDYQWSLRDLNRFFKLWMKGSNPKLKKYELFAHEMGISWADQWNVLVKGLQAEEVVEAGHTDENRVKKKFRIRKHRVGAEIEVEWTATTMEVKFNTLN</sequence>
<reference evidence="2 3" key="2">
    <citation type="journal article" date="2011" name="PLoS Genet.">
        <title>Caenorhabditis briggsae recombinant inbred line genotypes reveal inter-strain incompatibility and the evolution of recombination.</title>
        <authorList>
            <person name="Ross J.A."/>
            <person name="Koboldt D.C."/>
            <person name="Staisch J.E."/>
            <person name="Chamberlin H.M."/>
            <person name="Gupta B.P."/>
            <person name="Miller R.D."/>
            <person name="Baird S.E."/>
            <person name="Haag E.S."/>
        </authorList>
    </citation>
    <scope>NUCLEOTIDE SEQUENCE [LARGE SCALE GENOMIC DNA]</scope>
    <source>
        <strain evidence="2 3">AF16</strain>
    </source>
</reference>
<dbReference type="AlphaFoldDB" id="A8WVD9"/>
<dbReference type="Pfam" id="PF00646">
    <property type="entry name" value="F-box"/>
    <property type="match status" value="1"/>
</dbReference>
<dbReference type="InterPro" id="IPR053222">
    <property type="entry name" value="Zygotic_Embryogenesis-Asso"/>
</dbReference>
<dbReference type="PANTHER" id="PTHR22899">
    <property type="entry name" value="CYCLIN-RELATED F-BOX FAMILY"/>
    <property type="match status" value="1"/>
</dbReference>
<dbReference type="OMA" id="RIYIDAN"/>
<gene>
    <name evidence="2 4" type="ORF">CBG03581</name>
    <name evidence="2" type="ORF">CBG_03581</name>
</gene>
<dbReference type="KEGG" id="cbr:CBG_03581"/>